<name>A0AAX2LWE2_VIBFL</name>
<sequence>MRFCASNKNRRGHKRWSSFSDKKDTVISQADFGQLLTQKFESKDIHYFVGHAKISSKLTSQCSPLFRSRRNHRYSVIVVC</sequence>
<reference evidence="1 2" key="1">
    <citation type="submission" date="2018-06" db="EMBL/GenBank/DDBJ databases">
        <authorList>
            <consortium name="Pathogen Informatics"/>
            <person name="Doyle S."/>
        </authorList>
    </citation>
    <scope>NUCLEOTIDE SEQUENCE [LARGE SCALE GENOMIC DNA]</scope>
    <source>
        <strain evidence="1 2">NCTC11327</strain>
    </source>
</reference>
<evidence type="ECO:0000313" key="1">
    <source>
        <dbReference type="EMBL" id="SUQ26745.1"/>
    </source>
</evidence>
<dbReference type="EMBL" id="UHIP01000002">
    <property type="protein sequence ID" value="SUQ26745.1"/>
    <property type="molecule type" value="Genomic_DNA"/>
</dbReference>
<organism evidence="1 2">
    <name type="scientific">Vibrio fluvialis</name>
    <dbReference type="NCBI Taxonomy" id="676"/>
    <lineage>
        <taxon>Bacteria</taxon>
        <taxon>Pseudomonadati</taxon>
        <taxon>Pseudomonadota</taxon>
        <taxon>Gammaproteobacteria</taxon>
        <taxon>Vibrionales</taxon>
        <taxon>Vibrionaceae</taxon>
        <taxon>Vibrio</taxon>
    </lineage>
</organism>
<protein>
    <submittedName>
        <fullName evidence="1">Uncharacterized protein</fullName>
    </submittedName>
</protein>
<dbReference type="AlphaFoldDB" id="A0AAX2LWE2"/>
<accession>A0AAX2LWE2</accession>
<dbReference type="Proteomes" id="UP000254626">
    <property type="component" value="Unassembled WGS sequence"/>
</dbReference>
<gene>
    <name evidence="1" type="ORF">NCTC11327_03608</name>
</gene>
<comment type="caution">
    <text evidence="1">The sequence shown here is derived from an EMBL/GenBank/DDBJ whole genome shotgun (WGS) entry which is preliminary data.</text>
</comment>
<proteinExistence type="predicted"/>
<evidence type="ECO:0000313" key="2">
    <source>
        <dbReference type="Proteomes" id="UP000254626"/>
    </source>
</evidence>